<dbReference type="RefSeq" id="WP_007960024.1">
    <property type="nucleotide sequence ID" value="NZ_CP010978.1"/>
</dbReference>
<dbReference type="AlphaFoldDB" id="I9NLP8"/>
<organism evidence="2 3">
    <name type="scientific">Pelosinus fermentans JBW45</name>
    <dbReference type="NCBI Taxonomy" id="1192197"/>
    <lineage>
        <taxon>Bacteria</taxon>
        <taxon>Bacillati</taxon>
        <taxon>Bacillota</taxon>
        <taxon>Negativicutes</taxon>
        <taxon>Selenomonadales</taxon>
        <taxon>Sporomusaceae</taxon>
        <taxon>Pelosinus</taxon>
    </lineage>
</organism>
<dbReference type="PANTHER" id="PTHR43155">
    <property type="entry name" value="CYCLIC DI-GMP PHOSPHODIESTERASE PA4108-RELATED"/>
    <property type="match status" value="1"/>
</dbReference>
<dbReference type="InterPro" id="IPR037522">
    <property type="entry name" value="HD_GYP_dom"/>
</dbReference>
<reference evidence="3" key="2">
    <citation type="submission" date="2015-02" db="EMBL/GenBank/DDBJ databases">
        <title>Complete Genome Sequence of Pelosinus fermentans JBW45.</title>
        <authorList>
            <person name="De Leon K.B."/>
            <person name="Utturkar S.M."/>
            <person name="Camilleri L.B."/>
            <person name="Arkin A.P."/>
            <person name="Fields M.W."/>
            <person name="Brown S.D."/>
            <person name="Wall J.D."/>
        </authorList>
    </citation>
    <scope>NUCLEOTIDE SEQUENCE [LARGE SCALE GENOMIC DNA]</scope>
    <source>
        <strain evidence="3">JBW45</strain>
    </source>
</reference>
<dbReference type="KEGG" id="pft:JBW_04433"/>
<evidence type="ECO:0000313" key="3">
    <source>
        <dbReference type="Proteomes" id="UP000005361"/>
    </source>
</evidence>
<accession>I9NLP8</accession>
<sequence length="341" mass="38272">MIIDYAEPGMILGQDVIDEYGKLLLEQGITLTESYINRLKKFGINTIRIFDQEATLLKQQQQVIPSELRTELSLCFQALSSLQTSFLANEKLTFLYLEQIGNLINNIIDQASQQATTMINTQIYYPNQQELVHSINVCLLSLITGFQLNMSKDDLYELALGALLHDIGKATLPRINGLLFDSAKLHTLYGRNLLLRNKLSPKIARIVAEHHEALDGSGLPLGLTNNKIHLFSKIVAIANFFDKAITKAIIENTSQLEVIEGMLAKSNTIFDVHLLTIFIHTIPIYPVGSLVLLNTKQVAHVTKNHQSHLLRPEIKLNTKLGKVVVNLRQEPNLAISKVIEY</sequence>
<name>I9NLP8_9FIRM</name>
<dbReference type="InterPro" id="IPR006675">
    <property type="entry name" value="HDIG_dom"/>
</dbReference>
<dbReference type="OrthoDB" id="1677843at2"/>
<dbReference type="PANTHER" id="PTHR43155:SF2">
    <property type="entry name" value="CYCLIC DI-GMP PHOSPHODIESTERASE PA4108"/>
    <property type="match status" value="1"/>
</dbReference>
<evidence type="ECO:0000313" key="2">
    <source>
        <dbReference type="EMBL" id="AJQ29764.1"/>
    </source>
</evidence>
<evidence type="ECO:0000259" key="1">
    <source>
        <dbReference type="PROSITE" id="PS51832"/>
    </source>
</evidence>
<dbReference type="CDD" id="cd00077">
    <property type="entry name" value="HDc"/>
    <property type="match status" value="1"/>
</dbReference>
<feature type="domain" description="HD-GYP" evidence="1">
    <location>
        <begin position="108"/>
        <end position="294"/>
    </location>
</feature>
<keyword evidence="2" id="KW-0378">Hydrolase</keyword>
<dbReference type="EMBL" id="CP010978">
    <property type="protein sequence ID" value="AJQ29764.1"/>
    <property type="molecule type" value="Genomic_DNA"/>
</dbReference>
<gene>
    <name evidence="2" type="ORF">JBW_04433</name>
</gene>
<dbReference type="STRING" id="1192197.JBW_04433"/>
<dbReference type="Gene3D" id="1.10.3210.10">
    <property type="entry name" value="Hypothetical protein af1432"/>
    <property type="match status" value="1"/>
</dbReference>
<dbReference type="PROSITE" id="PS51832">
    <property type="entry name" value="HD_GYP"/>
    <property type="match status" value="1"/>
</dbReference>
<dbReference type="Pfam" id="PF13487">
    <property type="entry name" value="HD_5"/>
    <property type="match status" value="1"/>
</dbReference>
<dbReference type="HOGENOM" id="CLU_000445_92_1_9"/>
<dbReference type="GO" id="GO:0016787">
    <property type="term" value="F:hydrolase activity"/>
    <property type="evidence" value="ECO:0007669"/>
    <property type="project" value="UniProtKB-KW"/>
</dbReference>
<dbReference type="SUPFAM" id="SSF109604">
    <property type="entry name" value="HD-domain/PDEase-like"/>
    <property type="match status" value="1"/>
</dbReference>
<dbReference type="InterPro" id="IPR003607">
    <property type="entry name" value="HD/PDEase_dom"/>
</dbReference>
<reference evidence="2 3" key="1">
    <citation type="journal article" date="2015" name="Genome Announc.">
        <title>Complete Genome Sequence of Pelosinus fermentans JBW45, a Member of a Remarkably Competitive Group of Negativicutes in the Firmicutes Phylum.</title>
        <authorList>
            <person name="De Leon K.B."/>
            <person name="Utturkar S.M."/>
            <person name="Camilleri L.B."/>
            <person name="Elias D.A."/>
            <person name="Arkin A.P."/>
            <person name="Fields M.W."/>
            <person name="Brown S.D."/>
            <person name="Wall J.D."/>
        </authorList>
    </citation>
    <scope>NUCLEOTIDE SEQUENCE [LARGE SCALE GENOMIC DNA]</scope>
    <source>
        <strain evidence="2 3">JBW45</strain>
    </source>
</reference>
<dbReference type="NCBIfam" id="TIGR00277">
    <property type="entry name" value="HDIG"/>
    <property type="match status" value="1"/>
</dbReference>
<protein>
    <submittedName>
        <fullName evidence="2">Putative metal dependent phosphohydrolase</fullName>
    </submittedName>
</protein>
<dbReference type="Proteomes" id="UP000005361">
    <property type="component" value="Chromosome"/>
</dbReference>
<proteinExistence type="predicted"/>